<reference evidence="1 2" key="1">
    <citation type="submission" date="2018-06" db="EMBL/GenBank/DDBJ databases">
        <authorList>
            <consortium name="Pathogen Informatics"/>
            <person name="Doyle S."/>
        </authorList>
    </citation>
    <scope>NUCLEOTIDE SEQUENCE [LARGE SCALE GENOMIC DNA]</scope>
    <source>
        <strain evidence="1 2">NCTC11190</strain>
    </source>
</reference>
<dbReference type="Proteomes" id="UP000255233">
    <property type="component" value="Unassembled WGS sequence"/>
</dbReference>
<accession>A0A379MV71</accession>
<dbReference type="AlphaFoldDB" id="A0A379MV71"/>
<protein>
    <submittedName>
        <fullName evidence="1">Uncharacterized protein</fullName>
    </submittedName>
</protein>
<keyword evidence="2" id="KW-1185">Reference proteome</keyword>
<dbReference type="STRING" id="880526.GCA_000427365_01805"/>
<proteinExistence type="predicted"/>
<dbReference type="EMBL" id="UGVL01000001">
    <property type="protein sequence ID" value="SUE34780.1"/>
    <property type="molecule type" value="Genomic_DNA"/>
</dbReference>
<evidence type="ECO:0000313" key="1">
    <source>
        <dbReference type="EMBL" id="SUE34780.1"/>
    </source>
</evidence>
<sequence>MATDKKIIMPLGERQKLARDFGVSLPTVRSALNGITCSELAEQIRAEALRRGGEVYLKVVPSSRRNRPDSE</sequence>
<gene>
    <name evidence="1" type="ORF">NCTC11190_02013</name>
</gene>
<evidence type="ECO:0000313" key="2">
    <source>
        <dbReference type="Proteomes" id="UP000255233"/>
    </source>
</evidence>
<organism evidence="1 2">
    <name type="scientific">Rikenella microfusus</name>
    <dbReference type="NCBI Taxonomy" id="28139"/>
    <lineage>
        <taxon>Bacteria</taxon>
        <taxon>Pseudomonadati</taxon>
        <taxon>Bacteroidota</taxon>
        <taxon>Bacteroidia</taxon>
        <taxon>Bacteroidales</taxon>
        <taxon>Rikenellaceae</taxon>
        <taxon>Rikenella</taxon>
    </lineage>
</organism>
<name>A0A379MV71_9BACT</name>
<dbReference type="RefSeq" id="WP_027291413.1">
    <property type="nucleotide sequence ID" value="NZ_CALVFX010000001.1"/>
</dbReference>